<dbReference type="NCBIfam" id="TIGR03317">
    <property type="entry name" value="ygfZ_signature"/>
    <property type="match status" value="1"/>
</dbReference>
<dbReference type="AlphaFoldDB" id="A0A212QJW0"/>
<gene>
    <name evidence="4" type="ORF">SAMN06265338_101642</name>
</gene>
<dbReference type="InterPro" id="IPR045179">
    <property type="entry name" value="YgfZ/GcvT"/>
</dbReference>
<keyword evidence="5" id="KW-1185">Reference proteome</keyword>
<dbReference type="GO" id="GO:0016226">
    <property type="term" value="P:iron-sulfur cluster assembly"/>
    <property type="evidence" value="ECO:0007669"/>
    <property type="project" value="TreeGrafter"/>
</dbReference>
<dbReference type="PIRSF" id="PIRSF006487">
    <property type="entry name" value="GcvT"/>
    <property type="match status" value="1"/>
</dbReference>
<dbReference type="Proteomes" id="UP000198418">
    <property type="component" value="Unassembled WGS sequence"/>
</dbReference>
<dbReference type="Pfam" id="PF01571">
    <property type="entry name" value="GCV_T"/>
    <property type="match status" value="1"/>
</dbReference>
<name>A0A212QJW0_RHOAC</name>
<organism evidence="4 5">
    <name type="scientific">Rhodoblastus acidophilus</name>
    <name type="common">Rhodopseudomonas acidophila</name>
    <dbReference type="NCBI Taxonomy" id="1074"/>
    <lineage>
        <taxon>Bacteria</taxon>
        <taxon>Pseudomonadati</taxon>
        <taxon>Pseudomonadota</taxon>
        <taxon>Alphaproteobacteria</taxon>
        <taxon>Hyphomicrobiales</taxon>
        <taxon>Rhodoblastaceae</taxon>
        <taxon>Rhodoblastus</taxon>
    </lineage>
</organism>
<dbReference type="Pfam" id="PF25455">
    <property type="entry name" value="Beta-barrel_CAF17_C"/>
    <property type="match status" value="1"/>
</dbReference>
<protein>
    <submittedName>
        <fullName evidence="4">Uncharacterized protein</fullName>
    </submittedName>
</protein>
<dbReference type="OrthoDB" id="9796287at2"/>
<proteinExistence type="predicted"/>
<feature type="domain" description="CAF17 C-terminal" evidence="3">
    <location>
        <begin position="204"/>
        <end position="267"/>
    </location>
</feature>
<evidence type="ECO:0000256" key="1">
    <source>
        <dbReference type="ARBA" id="ARBA00022946"/>
    </source>
</evidence>
<evidence type="ECO:0000259" key="2">
    <source>
        <dbReference type="Pfam" id="PF01571"/>
    </source>
</evidence>
<feature type="domain" description="GCVT N-terminal" evidence="2">
    <location>
        <begin position="10"/>
        <end position="105"/>
    </location>
</feature>
<dbReference type="SUPFAM" id="SSF103025">
    <property type="entry name" value="Folate-binding domain"/>
    <property type="match status" value="1"/>
</dbReference>
<dbReference type="InterPro" id="IPR027266">
    <property type="entry name" value="TrmE/GcvT-like"/>
</dbReference>
<dbReference type="EMBL" id="FYDG01000001">
    <property type="protein sequence ID" value="SNB59618.1"/>
    <property type="molecule type" value="Genomic_DNA"/>
</dbReference>
<sequence length="270" mass="28176">MKAAKLSDRGLVRVSGPDARGFLQGLVTGNVQTLEPGEARWAALLSPQGKILFDFLMSAADDAVLLDVKAEQAADLVKRLTMYKLRAQVEVANETEKSTVIALYGGPVAEGARDSRHPDMGARLIVAAASADATLLTLGGDDGLADYAAHRIALGVPEGGVDFAYGDAFPAEADMDLFNGVDFKKGCFVGQEVVARMHYRATVRTRVTKVLLEGVAPPPGETITAGDKAAGTMGSSAGGVGLALLRLDRVEEATQAGLPLKSGETVLRLA</sequence>
<reference evidence="5" key="1">
    <citation type="submission" date="2017-06" db="EMBL/GenBank/DDBJ databases">
        <authorList>
            <person name="Varghese N."/>
            <person name="Submissions S."/>
        </authorList>
    </citation>
    <scope>NUCLEOTIDE SEQUENCE [LARGE SCALE GENOMIC DNA]</scope>
    <source>
        <strain evidence="5">DSM 137</strain>
    </source>
</reference>
<evidence type="ECO:0000313" key="4">
    <source>
        <dbReference type="EMBL" id="SNB59618.1"/>
    </source>
</evidence>
<dbReference type="PANTHER" id="PTHR22602:SF0">
    <property type="entry name" value="TRANSFERASE CAF17, MITOCHONDRIAL-RELATED"/>
    <property type="match status" value="1"/>
</dbReference>
<dbReference type="InterPro" id="IPR006222">
    <property type="entry name" value="GCVT_N"/>
</dbReference>
<evidence type="ECO:0000259" key="3">
    <source>
        <dbReference type="Pfam" id="PF25455"/>
    </source>
</evidence>
<keyword evidence="1" id="KW-0809">Transit peptide</keyword>
<evidence type="ECO:0000313" key="5">
    <source>
        <dbReference type="Proteomes" id="UP000198418"/>
    </source>
</evidence>
<dbReference type="RefSeq" id="WP_088519090.1">
    <property type="nucleotide sequence ID" value="NZ_FYDG01000001.1"/>
</dbReference>
<dbReference type="InterPro" id="IPR057460">
    <property type="entry name" value="CAF17_C"/>
</dbReference>
<accession>A0A212QJW0</accession>
<dbReference type="InterPro" id="IPR017703">
    <property type="entry name" value="YgfZ/GCV_T_CS"/>
</dbReference>
<dbReference type="PANTHER" id="PTHR22602">
    <property type="entry name" value="TRANSFERASE CAF17, MITOCHONDRIAL-RELATED"/>
    <property type="match status" value="1"/>
</dbReference>
<dbReference type="Gene3D" id="3.30.1360.120">
    <property type="entry name" value="Probable tRNA modification gtpase trme, domain 1"/>
    <property type="match status" value="2"/>
</dbReference>